<comment type="caution">
    <text evidence="10">The sequence shown here is derived from an EMBL/GenBank/DDBJ whole genome shotgun (WGS) entry which is preliminary data.</text>
</comment>
<dbReference type="PROSITE" id="PS50048">
    <property type="entry name" value="ZN2_CY6_FUNGAL_2"/>
    <property type="match status" value="1"/>
</dbReference>
<dbReference type="Pfam" id="PF04082">
    <property type="entry name" value="Fungal_trans"/>
    <property type="match status" value="1"/>
</dbReference>
<keyword evidence="4" id="KW-0805">Transcription regulation</keyword>
<evidence type="ECO:0000256" key="4">
    <source>
        <dbReference type="ARBA" id="ARBA00023015"/>
    </source>
</evidence>
<dbReference type="Gene3D" id="4.10.240.10">
    <property type="entry name" value="Zn(2)-C6 fungal-type DNA-binding domain"/>
    <property type="match status" value="1"/>
</dbReference>
<dbReference type="GO" id="GO:0005634">
    <property type="term" value="C:nucleus"/>
    <property type="evidence" value="ECO:0007669"/>
    <property type="project" value="UniProtKB-SubCell"/>
</dbReference>
<dbReference type="SMART" id="SM00906">
    <property type="entry name" value="Fungal_trans"/>
    <property type="match status" value="1"/>
</dbReference>
<dbReference type="Proteomes" id="UP001215280">
    <property type="component" value="Unassembled WGS sequence"/>
</dbReference>
<comment type="subcellular location">
    <subcellularLocation>
        <location evidence="1">Nucleus</location>
    </subcellularLocation>
</comment>
<evidence type="ECO:0000313" key="10">
    <source>
        <dbReference type="EMBL" id="KAJ7764577.1"/>
    </source>
</evidence>
<dbReference type="CDD" id="cd12148">
    <property type="entry name" value="fungal_TF_MHR"/>
    <property type="match status" value="1"/>
</dbReference>
<reference evidence="10" key="1">
    <citation type="submission" date="2023-03" db="EMBL/GenBank/DDBJ databases">
        <title>Massive genome expansion in bonnet fungi (Mycena s.s.) driven by repeated elements and novel gene families across ecological guilds.</title>
        <authorList>
            <consortium name="Lawrence Berkeley National Laboratory"/>
            <person name="Harder C.B."/>
            <person name="Miyauchi S."/>
            <person name="Viragh M."/>
            <person name="Kuo A."/>
            <person name="Thoen E."/>
            <person name="Andreopoulos B."/>
            <person name="Lu D."/>
            <person name="Skrede I."/>
            <person name="Drula E."/>
            <person name="Henrissat B."/>
            <person name="Morin E."/>
            <person name="Kohler A."/>
            <person name="Barry K."/>
            <person name="LaButti K."/>
            <person name="Morin E."/>
            <person name="Salamov A."/>
            <person name="Lipzen A."/>
            <person name="Mereny Z."/>
            <person name="Hegedus B."/>
            <person name="Baldrian P."/>
            <person name="Stursova M."/>
            <person name="Weitz H."/>
            <person name="Taylor A."/>
            <person name="Grigoriev I.V."/>
            <person name="Nagy L.G."/>
            <person name="Martin F."/>
            <person name="Kauserud H."/>
        </authorList>
    </citation>
    <scope>NUCLEOTIDE SEQUENCE</scope>
    <source>
        <strain evidence="10">CBHHK188m</strain>
    </source>
</reference>
<dbReference type="SMART" id="SM00066">
    <property type="entry name" value="GAL4"/>
    <property type="match status" value="1"/>
</dbReference>
<evidence type="ECO:0000313" key="11">
    <source>
        <dbReference type="Proteomes" id="UP001215280"/>
    </source>
</evidence>
<gene>
    <name evidence="10" type="ORF">DFH07DRAFT_939086</name>
</gene>
<protein>
    <submittedName>
        <fullName evidence="10">Fungal-specific transcription factor domain-containing protein</fullName>
    </submittedName>
</protein>
<keyword evidence="7" id="KW-0539">Nucleus</keyword>
<keyword evidence="6" id="KW-0804">Transcription</keyword>
<proteinExistence type="predicted"/>
<evidence type="ECO:0000259" key="9">
    <source>
        <dbReference type="PROSITE" id="PS50048"/>
    </source>
</evidence>
<evidence type="ECO:0000256" key="2">
    <source>
        <dbReference type="ARBA" id="ARBA00022723"/>
    </source>
</evidence>
<accession>A0AAD7JGS6</accession>
<feature type="region of interest" description="Disordered" evidence="8">
    <location>
        <begin position="640"/>
        <end position="667"/>
    </location>
</feature>
<evidence type="ECO:0000256" key="6">
    <source>
        <dbReference type="ARBA" id="ARBA00023163"/>
    </source>
</evidence>
<evidence type="ECO:0000256" key="3">
    <source>
        <dbReference type="ARBA" id="ARBA00022833"/>
    </source>
</evidence>
<dbReference type="EMBL" id="JARJLG010000037">
    <property type="protein sequence ID" value="KAJ7764577.1"/>
    <property type="molecule type" value="Genomic_DNA"/>
</dbReference>
<feature type="domain" description="Zn(2)-C6 fungal-type" evidence="9">
    <location>
        <begin position="18"/>
        <end position="50"/>
    </location>
</feature>
<feature type="compositionally biased region" description="Polar residues" evidence="8">
    <location>
        <begin position="657"/>
        <end position="667"/>
    </location>
</feature>
<evidence type="ECO:0000256" key="1">
    <source>
        <dbReference type="ARBA" id="ARBA00004123"/>
    </source>
</evidence>
<dbReference type="Pfam" id="PF00172">
    <property type="entry name" value="Zn_clus"/>
    <property type="match status" value="1"/>
</dbReference>
<dbReference type="CDD" id="cd00067">
    <property type="entry name" value="GAL4"/>
    <property type="match status" value="1"/>
</dbReference>
<keyword evidence="11" id="KW-1185">Reference proteome</keyword>
<dbReference type="InterPro" id="IPR001138">
    <property type="entry name" value="Zn2Cys6_DnaBD"/>
</dbReference>
<organism evidence="10 11">
    <name type="scientific">Mycena maculata</name>
    <dbReference type="NCBI Taxonomy" id="230809"/>
    <lineage>
        <taxon>Eukaryota</taxon>
        <taxon>Fungi</taxon>
        <taxon>Dikarya</taxon>
        <taxon>Basidiomycota</taxon>
        <taxon>Agaricomycotina</taxon>
        <taxon>Agaricomycetes</taxon>
        <taxon>Agaricomycetidae</taxon>
        <taxon>Agaricales</taxon>
        <taxon>Marasmiineae</taxon>
        <taxon>Mycenaceae</taxon>
        <taxon>Mycena</taxon>
    </lineage>
</organism>
<keyword evidence="2" id="KW-0479">Metal-binding</keyword>
<dbReference type="PANTHER" id="PTHR31313">
    <property type="entry name" value="TY1 ENHANCER ACTIVATOR"/>
    <property type="match status" value="1"/>
</dbReference>
<dbReference type="SUPFAM" id="SSF57701">
    <property type="entry name" value="Zn2/Cys6 DNA-binding domain"/>
    <property type="match status" value="1"/>
</dbReference>
<dbReference type="InterPro" id="IPR036864">
    <property type="entry name" value="Zn2-C6_fun-type_DNA-bd_sf"/>
</dbReference>
<dbReference type="InterPro" id="IPR007219">
    <property type="entry name" value="XnlR_reg_dom"/>
</dbReference>
<dbReference type="GO" id="GO:0000981">
    <property type="term" value="F:DNA-binding transcription factor activity, RNA polymerase II-specific"/>
    <property type="evidence" value="ECO:0007669"/>
    <property type="project" value="InterPro"/>
</dbReference>
<sequence length="764" mass="86104">MPKGASHPRARKPYATQACTVCRTKKSKCDGVKPVCGSCVSSGRDDECLWGRDIAARKPRTEAHFEALRKRADSLQAYSELLEGTLAKCVCQDVSAHFEFRPQQSEELDCADGASSSSEFIDSDEEITQELTVPAQRLKLDNNLGGLLLHGITSPFRFINRLPHEVSPITDVAENSDASYILLVDGVDISDADPDIDWSRYLPPEVVLDRREHDKILDLAFKFFTMWCLRIVPSLFLRDMHRALSVPRSQPTPRTPHYSPMLHNAFLSLCSVLSDDLHMRDTKTREYFANAAKACIQDECQRPDISLVHALAFLGTYHSNNGDRIMGELYFGMCSRISISLGLGVDPTVWVKSGLLSHEQMVSRNYAHWTIFCMDVCWASYFGRESYGPPLDRPKIPLPFVDSESDQIPWYYPPANIPPQPNFTSLAFYESASLFVIAHKIIDVVNGLRLSGCPRDELIKVDAYVTKIDLELNNWKSRIPPQLDITQGNKVKSTPQRLMLHFEYWWCSILLHRPFFNRRPRHGHPDVNHVKLCKRAAESILELAETWSSLYTLRYSPVTMLQVLFSAGTVFILLALQATASLRIAHGSLKTALAQAERCVRYLHEVGQTWSSSTRTADILSSMLNDKLRPIIARRLSPKRLEDLTPAHTPEPPGTETGASSLESSPAQSFTGLPYTHSSFPPYAAPYTELGAEWAQMPMDYFPQHHGNVQGGFGQYPVPLYPTVGGNTLPEWDSSEFLSTIDWIEPPKLWEHQNLAGIDRSRHF</sequence>
<evidence type="ECO:0000256" key="5">
    <source>
        <dbReference type="ARBA" id="ARBA00023125"/>
    </source>
</evidence>
<dbReference type="InterPro" id="IPR051615">
    <property type="entry name" value="Transcr_Regulatory_Elem"/>
</dbReference>
<keyword evidence="3" id="KW-0862">Zinc</keyword>
<dbReference type="AlphaFoldDB" id="A0AAD7JGS6"/>
<dbReference type="GO" id="GO:0006351">
    <property type="term" value="P:DNA-templated transcription"/>
    <property type="evidence" value="ECO:0007669"/>
    <property type="project" value="InterPro"/>
</dbReference>
<evidence type="ECO:0000256" key="8">
    <source>
        <dbReference type="SAM" id="MobiDB-lite"/>
    </source>
</evidence>
<evidence type="ECO:0000256" key="7">
    <source>
        <dbReference type="ARBA" id="ARBA00023242"/>
    </source>
</evidence>
<dbReference type="PROSITE" id="PS00463">
    <property type="entry name" value="ZN2_CY6_FUNGAL_1"/>
    <property type="match status" value="1"/>
</dbReference>
<dbReference type="GO" id="GO:0008270">
    <property type="term" value="F:zinc ion binding"/>
    <property type="evidence" value="ECO:0007669"/>
    <property type="project" value="InterPro"/>
</dbReference>
<name>A0AAD7JGS6_9AGAR</name>
<dbReference type="PANTHER" id="PTHR31313:SF81">
    <property type="entry name" value="TY1 ENHANCER ACTIVATOR"/>
    <property type="match status" value="1"/>
</dbReference>
<keyword evidence="5" id="KW-0238">DNA-binding</keyword>
<dbReference type="GO" id="GO:0003677">
    <property type="term" value="F:DNA binding"/>
    <property type="evidence" value="ECO:0007669"/>
    <property type="project" value="UniProtKB-KW"/>
</dbReference>